<dbReference type="Pfam" id="PF10300">
    <property type="entry name" value="Iml2-TPR_39"/>
    <property type="match status" value="1"/>
</dbReference>
<sequence length="396" mass="46742">MPIFPKGMPHIRKRITNTFRMFRVEIQRAMDSLRNCIDICYQKRRSSVTRVVWRPNYNYYSDEEIHAELCYAEALLMTALLTFLEDQNLINLVKGAFRIRTCYQSYKTQWQSETIRKHFESGVRMGIGTFNLMISHMPSKVLKLLEFVGFSGDRAQGFAELERSTQMTDGLRCPLAALIMLVYQTYIEHIFGLGEGDLECVENLLDYCLQIYPNSAFFLLFLGRLEQLRGNVEEAVINFKKCIEIQDEWKQFHNICYWELLWCHSVRCDWHNSAKYADILRKQCKWSPGTYTYQYATFLYMIMIEENQFQLKDQIEDLLRTVPKLKIRYAGKTVPAEKFAITQSEKYFNQNKSLLLPALEFLYIWNIFAAIGNSPVLLNPILERIDKAFDQHKDDR</sequence>
<evidence type="ECO:0008006" key="3">
    <source>
        <dbReference type="Google" id="ProtNLM"/>
    </source>
</evidence>
<dbReference type="EMBL" id="CAJPVJ010019974">
    <property type="protein sequence ID" value="CAG2177490.1"/>
    <property type="molecule type" value="Genomic_DNA"/>
</dbReference>
<dbReference type="Gene3D" id="1.25.40.10">
    <property type="entry name" value="Tetratricopeptide repeat domain"/>
    <property type="match status" value="1"/>
</dbReference>
<dbReference type="OrthoDB" id="6421628at2759"/>
<evidence type="ECO:0000313" key="1">
    <source>
        <dbReference type="EMBL" id="CAD7660352.1"/>
    </source>
</evidence>
<dbReference type="PANTHER" id="PTHR31859">
    <property type="entry name" value="TETRATRICOPEPTIDE REPEAT PROTEIN 39 FAMILY MEMBER"/>
    <property type="match status" value="1"/>
</dbReference>
<dbReference type="InterPro" id="IPR019412">
    <property type="entry name" value="IML2/TPR_39"/>
</dbReference>
<dbReference type="PANTHER" id="PTHR31859:SF9">
    <property type="entry name" value="TETRATRICOPEPTIDE REPEAT PROTEIN 39B"/>
    <property type="match status" value="1"/>
</dbReference>
<dbReference type="SUPFAM" id="SSF48452">
    <property type="entry name" value="TPR-like"/>
    <property type="match status" value="1"/>
</dbReference>
<accession>A0A7R9MHS5</accession>
<dbReference type="InterPro" id="IPR011990">
    <property type="entry name" value="TPR-like_helical_dom_sf"/>
</dbReference>
<dbReference type="Proteomes" id="UP000728032">
    <property type="component" value="Unassembled WGS sequence"/>
</dbReference>
<evidence type="ECO:0000313" key="2">
    <source>
        <dbReference type="Proteomes" id="UP000728032"/>
    </source>
</evidence>
<gene>
    <name evidence="1" type="ORF">ONB1V03_LOCUS16922</name>
</gene>
<keyword evidence="2" id="KW-1185">Reference proteome</keyword>
<feature type="non-terminal residue" evidence="1">
    <location>
        <position position="396"/>
    </location>
</feature>
<proteinExistence type="predicted"/>
<organism evidence="1">
    <name type="scientific">Oppiella nova</name>
    <dbReference type="NCBI Taxonomy" id="334625"/>
    <lineage>
        <taxon>Eukaryota</taxon>
        <taxon>Metazoa</taxon>
        <taxon>Ecdysozoa</taxon>
        <taxon>Arthropoda</taxon>
        <taxon>Chelicerata</taxon>
        <taxon>Arachnida</taxon>
        <taxon>Acari</taxon>
        <taxon>Acariformes</taxon>
        <taxon>Sarcoptiformes</taxon>
        <taxon>Oribatida</taxon>
        <taxon>Brachypylina</taxon>
        <taxon>Oppioidea</taxon>
        <taxon>Oppiidae</taxon>
        <taxon>Oppiella</taxon>
    </lineage>
</organism>
<name>A0A7R9MHS5_9ACAR</name>
<reference evidence="1" key="1">
    <citation type="submission" date="2020-11" db="EMBL/GenBank/DDBJ databases">
        <authorList>
            <person name="Tran Van P."/>
        </authorList>
    </citation>
    <scope>NUCLEOTIDE SEQUENCE</scope>
</reference>
<protein>
    <recommendedName>
        <fullName evidence="3">Tetratricopeptide repeat protein 39B</fullName>
    </recommendedName>
</protein>
<dbReference type="AlphaFoldDB" id="A0A7R9MHS5"/>
<dbReference type="EMBL" id="OC934799">
    <property type="protein sequence ID" value="CAD7660352.1"/>
    <property type="molecule type" value="Genomic_DNA"/>
</dbReference>